<keyword evidence="3" id="KW-0560">Oxidoreductase</keyword>
<dbReference type="InterPro" id="IPR024072">
    <property type="entry name" value="DHFR-like_dom_sf"/>
</dbReference>
<gene>
    <name evidence="5" type="ORF">NRE15_05350</name>
</gene>
<name>A0ABY5P963_9LACT</name>
<organism evidence="5 6">
    <name type="scientific">Fundicoccus culcitae</name>
    <dbReference type="NCBI Taxonomy" id="2969821"/>
    <lineage>
        <taxon>Bacteria</taxon>
        <taxon>Bacillati</taxon>
        <taxon>Bacillota</taxon>
        <taxon>Bacilli</taxon>
        <taxon>Lactobacillales</taxon>
        <taxon>Aerococcaceae</taxon>
        <taxon>Fundicoccus</taxon>
    </lineage>
</organism>
<dbReference type="RefSeq" id="WP_313794562.1">
    <property type="nucleotide sequence ID" value="NZ_CP102453.1"/>
</dbReference>
<dbReference type="EMBL" id="CP102453">
    <property type="protein sequence ID" value="UUX35069.1"/>
    <property type="molecule type" value="Genomic_DNA"/>
</dbReference>
<evidence type="ECO:0000313" key="5">
    <source>
        <dbReference type="EMBL" id="UUX35069.1"/>
    </source>
</evidence>
<dbReference type="PANTHER" id="PTHR38011">
    <property type="entry name" value="DIHYDROFOLATE REDUCTASE FAMILY PROTEIN (AFU_ORTHOLOGUE AFUA_8G06820)"/>
    <property type="match status" value="1"/>
</dbReference>
<dbReference type="InterPro" id="IPR050765">
    <property type="entry name" value="Riboflavin_Biosynth_HTPR"/>
</dbReference>
<comment type="pathway">
    <text evidence="1">Cofactor biosynthesis; riboflavin biosynthesis.</text>
</comment>
<dbReference type="InterPro" id="IPR002734">
    <property type="entry name" value="RibDG_C"/>
</dbReference>
<accession>A0ABY5P963</accession>
<dbReference type="Pfam" id="PF01872">
    <property type="entry name" value="RibD_C"/>
    <property type="match status" value="1"/>
</dbReference>
<evidence type="ECO:0000256" key="2">
    <source>
        <dbReference type="ARBA" id="ARBA00022857"/>
    </source>
</evidence>
<sequence>MKPYVLIHTLMTLDGKINSVDVPRFTGTSELYQALALYPDQQVFDIDGYLNGRTSTDDNITHYRTPAVNEKAAPVPEGDFVAVDDATMYYISMDPWGRLGWETNDVFYGKVHAHVIEILTDQVSNAYKAFLRQLNISYIIAGENAIDKPLALRKLAELFNIQRMMIGGVINWSFLSEGLVDEVSILMGAFANGDPDMPALFTAKAGLSEIKPIAFELIDVQALEHDAVWLRYKVKGNE</sequence>
<evidence type="ECO:0000256" key="1">
    <source>
        <dbReference type="ARBA" id="ARBA00005104"/>
    </source>
</evidence>
<dbReference type="SUPFAM" id="SSF53597">
    <property type="entry name" value="Dihydrofolate reductase-like"/>
    <property type="match status" value="1"/>
</dbReference>
<dbReference type="Gene3D" id="3.40.430.10">
    <property type="entry name" value="Dihydrofolate Reductase, subunit A"/>
    <property type="match status" value="1"/>
</dbReference>
<feature type="domain" description="Bacterial bifunctional deaminase-reductase C-terminal" evidence="4">
    <location>
        <begin position="3"/>
        <end position="226"/>
    </location>
</feature>
<keyword evidence="2" id="KW-0521">NADP</keyword>
<proteinExistence type="predicted"/>
<evidence type="ECO:0000259" key="4">
    <source>
        <dbReference type="Pfam" id="PF01872"/>
    </source>
</evidence>
<evidence type="ECO:0000256" key="3">
    <source>
        <dbReference type="ARBA" id="ARBA00023002"/>
    </source>
</evidence>
<keyword evidence="6" id="KW-1185">Reference proteome</keyword>
<dbReference type="Proteomes" id="UP001315967">
    <property type="component" value="Chromosome"/>
</dbReference>
<protein>
    <submittedName>
        <fullName evidence="5">RibD family protein</fullName>
    </submittedName>
</protein>
<evidence type="ECO:0000313" key="6">
    <source>
        <dbReference type="Proteomes" id="UP001315967"/>
    </source>
</evidence>
<reference evidence="5 6" key="1">
    <citation type="submission" date="2022-08" db="EMBL/GenBank/DDBJ databases">
        <title>Aerococcaceae sp. nov isolated from spoiled eye mask.</title>
        <authorList>
            <person name="Zhou G."/>
            <person name="Xie X.-B."/>
            <person name="Shi Q.-S."/>
            <person name="Wang Y.-S."/>
            <person name="Wen X."/>
            <person name="Peng H."/>
            <person name="Yang X.-J."/>
            <person name="Tao H.-B."/>
            <person name="Huang X.-M."/>
        </authorList>
    </citation>
    <scope>NUCLEOTIDE SEQUENCE [LARGE SCALE GENOMIC DNA]</scope>
    <source>
        <strain evidence="6">DM20194951</strain>
    </source>
</reference>
<dbReference type="PANTHER" id="PTHR38011:SF7">
    <property type="entry name" value="2,5-DIAMINO-6-RIBOSYLAMINO-4(3H)-PYRIMIDINONE 5'-PHOSPHATE REDUCTASE"/>
    <property type="match status" value="1"/>
</dbReference>